<accession>A0AAN7ZKZ0</accession>
<gene>
    <name evidence="2" type="ORF">RI129_008578</name>
</gene>
<dbReference type="Proteomes" id="UP001329430">
    <property type="component" value="Chromosome 6"/>
</dbReference>
<reference evidence="2 3" key="1">
    <citation type="journal article" date="2024" name="Insects">
        <title>An Improved Chromosome-Level Genome Assembly of the Firefly Pyrocoelia pectoralis.</title>
        <authorList>
            <person name="Fu X."/>
            <person name="Meyer-Rochow V.B."/>
            <person name="Ballantyne L."/>
            <person name="Zhu X."/>
        </authorList>
    </citation>
    <scope>NUCLEOTIDE SEQUENCE [LARGE SCALE GENOMIC DNA]</scope>
    <source>
        <strain evidence="2">XCY_ONT2</strain>
    </source>
</reference>
<dbReference type="InterPro" id="IPR004119">
    <property type="entry name" value="EcKL"/>
</dbReference>
<dbReference type="InterPro" id="IPR011009">
    <property type="entry name" value="Kinase-like_dom_sf"/>
</dbReference>
<organism evidence="2 3">
    <name type="scientific">Pyrocoelia pectoralis</name>
    <dbReference type="NCBI Taxonomy" id="417401"/>
    <lineage>
        <taxon>Eukaryota</taxon>
        <taxon>Metazoa</taxon>
        <taxon>Ecdysozoa</taxon>
        <taxon>Arthropoda</taxon>
        <taxon>Hexapoda</taxon>
        <taxon>Insecta</taxon>
        <taxon>Pterygota</taxon>
        <taxon>Neoptera</taxon>
        <taxon>Endopterygota</taxon>
        <taxon>Coleoptera</taxon>
        <taxon>Polyphaga</taxon>
        <taxon>Elateriformia</taxon>
        <taxon>Elateroidea</taxon>
        <taxon>Lampyridae</taxon>
        <taxon>Lampyrinae</taxon>
        <taxon>Pyrocoelia</taxon>
    </lineage>
</organism>
<name>A0AAN7ZKZ0_9COLE</name>
<dbReference type="InterPro" id="IPR015897">
    <property type="entry name" value="CHK_kinase-like"/>
</dbReference>
<evidence type="ECO:0000313" key="3">
    <source>
        <dbReference type="Proteomes" id="UP001329430"/>
    </source>
</evidence>
<protein>
    <recommendedName>
        <fullName evidence="1">CHK kinase-like domain-containing protein</fullName>
    </recommendedName>
</protein>
<comment type="caution">
    <text evidence="2">The sequence shown here is derived from an EMBL/GenBank/DDBJ whole genome shotgun (WGS) entry which is preliminary data.</text>
</comment>
<sequence length="405" mass="47130">MAEEKKIKRLVEKAFKGNLDKYTAEIVNASANIGENYLSSIHTVKIKEKKEDNIKFHLFVKMASPGGFIRNSTPIREMYERETHVYENILPKLIHFQQDKNCINFHSFAKIYAASFDEGILMDDMKVKNFKFVDHRAKLDFPHALLIMKEIGKFHALSFASRDQKPEFFKYLENSCPDVLFGSQSMKHILVKATENIGKVIVDTYDPCVNGSEMKFLRNFLENLPNIVNSMLSLDKVGKYAVLNHGDLGIRNIMFKYDDAAEPRIPTELCLLDWQLARLGSPALDILYFIFICTEKELRDRYYTRLIEEYYQSLSSFLRQLGSDPQALFPYEILLQHLTQLSEFGLFHAIWVLALIMRENDDVPDMFNVESDDALIQMMSVVPKRGYMERIHDVISDLMKYDYVF</sequence>
<feature type="domain" description="CHK kinase-like" evidence="1">
    <location>
        <begin position="120"/>
        <end position="320"/>
    </location>
</feature>
<evidence type="ECO:0000313" key="2">
    <source>
        <dbReference type="EMBL" id="KAK5642411.1"/>
    </source>
</evidence>
<dbReference type="PANTHER" id="PTHR11012:SF30">
    <property type="entry name" value="PROTEIN KINASE-LIKE DOMAIN-CONTAINING"/>
    <property type="match status" value="1"/>
</dbReference>
<keyword evidence="3" id="KW-1185">Reference proteome</keyword>
<proteinExistence type="predicted"/>
<dbReference type="EMBL" id="JAVRBK010000006">
    <property type="protein sequence ID" value="KAK5642411.1"/>
    <property type="molecule type" value="Genomic_DNA"/>
</dbReference>
<dbReference type="SUPFAM" id="SSF56112">
    <property type="entry name" value="Protein kinase-like (PK-like)"/>
    <property type="match status" value="1"/>
</dbReference>
<dbReference type="Pfam" id="PF02958">
    <property type="entry name" value="EcKL"/>
    <property type="match status" value="1"/>
</dbReference>
<dbReference type="AlphaFoldDB" id="A0AAN7ZKZ0"/>
<evidence type="ECO:0000259" key="1">
    <source>
        <dbReference type="SMART" id="SM00587"/>
    </source>
</evidence>
<dbReference type="Gene3D" id="3.90.1200.10">
    <property type="match status" value="1"/>
</dbReference>
<dbReference type="PANTHER" id="PTHR11012">
    <property type="entry name" value="PROTEIN KINASE-LIKE DOMAIN-CONTAINING"/>
    <property type="match status" value="1"/>
</dbReference>
<dbReference type="SMART" id="SM00587">
    <property type="entry name" value="CHK"/>
    <property type="match status" value="1"/>
</dbReference>